<dbReference type="Proteomes" id="UP000473574">
    <property type="component" value="Unassembled WGS sequence"/>
</dbReference>
<dbReference type="AlphaFoldDB" id="A0A6M0SHI6"/>
<evidence type="ECO:0000313" key="3">
    <source>
        <dbReference type="Proteomes" id="UP000473574"/>
    </source>
</evidence>
<organism evidence="2 3">
    <name type="scientific">Adonisia turfae CCMR0082</name>
    <dbReference type="NCBI Taxonomy" id="2304604"/>
    <lineage>
        <taxon>Bacteria</taxon>
        <taxon>Bacillati</taxon>
        <taxon>Cyanobacteriota</taxon>
        <taxon>Adonisia</taxon>
        <taxon>Adonisia turfae</taxon>
    </lineage>
</organism>
<comment type="caution">
    <text evidence="2">The sequence shown here is derived from an EMBL/GenBank/DDBJ whole genome shotgun (WGS) entry which is preliminary data.</text>
</comment>
<reference evidence="2 3" key="1">
    <citation type="journal article" date="2020" name="Microb. Ecol.">
        <title>Ecogenomics of the Marine Benthic Filamentous Cyanobacterium Adonisia.</title>
        <authorList>
            <person name="Walter J.M."/>
            <person name="Coutinho F.H."/>
            <person name="Leomil L."/>
            <person name="Hargreaves P.I."/>
            <person name="Campeao M.E."/>
            <person name="Vieira V.V."/>
            <person name="Silva B.S."/>
            <person name="Fistarol G.O."/>
            <person name="Salomon P.S."/>
            <person name="Sawabe T."/>
            <person name="Mino S."/>
            <person name="Hosokawa M."/>
            <person name="Miyashita H."/>
            <person name="Maruyama F."/>
            <person name="van Verk M.C."/>
            <person name="Dutilh B.E."/>
            <person name="Thompson C.C."/>
            <person name="Thompson F.L."/>
        </authorList>
    </citation>
    <scope>NUCLEOTIDE SEQUENCE [LARGE SCALE GENOMIC DNA]</scope>
    <source>
        <strain evidence="2 3">CCMR0082</strain>
    </source>
</reference>
<accession>A0A6M0SHI6</accession>
<feature type="coiled-coil region" evidence="1">
    <location>
        <begin position="58"/>
        <end position="85"/>
    </location>
</feature>
<dbReference type="EMBL" id="QZCE01000002">
    <property type="protein sequence ID" value="NEZ67796.1"/>
    <property type="molecule type" value="Genomic_DNA"/>
</dbReference>
<proteinExistence type="predicted"/>
<dbReference type="RefSeq" id="WP_163671082.1">
    <property type="nucleotide sequence ID" value="NZ_QZCE01000002.1"/>
</dbReference>
<gene>
    <name evidence="2" type="ORF">D0962_34425</name>
</gene>
<evidence type="ECO:0000256" key="1">
    <source>
        <dbReference type="SAM" id="Coils"/>
    </source>
</evidence>
<evidence type="ECO:0000313" key="2">
    <source>
        <dbReference type="EMBL" id="NEZ67796.1"/>
    </source>
</evidence>
<name>A0A6M0SHI6_9CYAN</name>
<sequence>MNEERYRIRMRQLPGSPPDVLDKLMESIEELFDCSLAGATNYLQGWGEQESAKAAEIKARALAQLADMQLERQKLIDERDKAIAEHKQAMYELRTQRLKEVVDSLVRLKEMGVEVKLEVVAQVLMQAASE</sequence>
<keyword evidence="1" id="KW-0175">Coiled coil</keyword>
<protein>
    <submittedName>
        <fullName evidence="2">Uncharacterized protein</fullName>
    </submittedName>
</protein>